<dbReference type="AlphaFoldDB" id="A0A381PDD1"/>
<protein>
    <submittedName>
        <fullName evidence="1">Uncharacterized protein</fullName>
    </submittedName>
</protein>
<accession>A0A381PDD1</accession>
<feature type="non-terminal residue" evidence="1">
    <location>
        <position position="1"/>
    </location>
</feature>
<reference evidence="1" key="1">
    <citation type="submission" date="2018-05" db="EMBL/GenBank/DDBJ databases">
        <authorList>
            <person name="Lanie J.A."/>
            <person name="Ng W.-L."/>
            <person name="Kazmierczak K.M."/>
            <person name="Andrzejewski T.M."/>
            <person name="Davidsen T.M."/>
            <person name="Wayne K.J."/>
            <person name="Tettelin H."/>
            <person name="Glass J.I."/>
            <person name="Rusch D."/>
            <person name="Podicherti R."/>
            <person name="Tsui H.-C.T."/>
            <person name="Winkler M.E."/>
        </authorList>
    </citation>
    <scope>NUCLEOTIDE SEQUENCE</scope>
</reference>
<gene>
    <name evidence="1" type="ORF">METZ01_LOCUS17804</name>
</gene>
<proteinExistence type="predicted"/>
<sequence>VGKIYLRCERYDTLLQSVKAIEQGSAVLGHHMFRLPPIALSNSVRLKLKPSILEFTSLKDLIASR</sequence>
<organism evidence="1">
    <name type="scientific">marine metagenome</name>
    <dbReference type="NCBI Taxonomy" id="408172"/>
    <lineage>
        <taxon>unclassified sequences</taxon>
        <taxon>metagenomes</taxon>
        <taxon>ecological metagenomes</taxon>
    </lineage>
</organism>
<evidence type="ECO:0000313" key="1">
    <source>
        <dbReference type="EMBL" id="SUZ64950.1"/>
    </source>
</evidence>
<dbReference type="EMBL" id="UINC01000947">
    <property type="protein sequence ID" value="SUZ64950.1"/>
    <property type="molecule type" value="Genomic_DNA"/>
</dbReference>
<name>A0A381PDD1_9ZZZZ</name>